<proteinExistence type="predicted"/>
<evidence type="ECO:0000313" key="2">
    <source>
        <dbReference type="Proteomes" id="UP001303046"/>
    </source>
</evidence>
<accession>A0ABR1E0U6</accession>
<dbReference type="EMBL" id="JAVFWL010000005">
    <property type="protein sequence ID" value="KAK6756269.1"/>
    <property type="molecule type" value="Genomic_DNA"/>
</dbReference>
<dbReference type="Proteomes" id="UP001303046">
    <property type="component" value="Unassembled WGS sequence"/>
</dbReference>
<gene>
    <name evidence="1" type="primary">Necator_chrV.g19376</name>
    <name evidence="1" type="ORF">RB195_014584</name>
</gene>
<name>A0ABR1E0U6_NECAM</name>
<organism evidence="1 2">
    <name type="scientific">Necator americanus</name>
    <name type="common">Human hookworm</name>
    <dbReference type="NCBI Taxonomy" id="51031"/>
    <lineage>
        <taxon>Eukaryota</taxon>
        <taxon>Metazoa</taxon>
        <taxon>Ecdysozoa</taxon>
        <taxon>Nematoda</taxon>
        <taxon>Chromadorea</taxon>
        <taxon>Rhabditida</taxon>
        <taxon>Rhabditina</taxon>
        <taxon>Rhabditomorpha</taxon>
        <taxon>Strongyloidea</taxon>
        <taxon>Ancylostomatidae</taxon>
        <taxon>Bunostominae</taxon>
        <taxon>Necator</taxon>
    </lineage>
</organism>
<protein>
    <submittedName>
        <fullName evidence="1">Uncharacterized protein</fullName>
    </submittedName>
</protein>
<keyword evidence="2" id="KW-1185">Reference proteome</keyword>
<sequence length="109" mass="12563">MSSVTCMLKITDNYEKDIQERCTTATSTFSSLTKCLCSTPNASEVKLRVYLFAVRAIMMYGSEMVETETKPVRRLLGCVWPRVCQNEDLYEEIDVVYLRKAHGSYQHSY</sequence>
<evidence type="ECO:0000313" key="1">
    <source>
        <dbReference type="EMBL" id="KAK6756269.1"/>
    </source>
</evidence>
<comment type="caution">
    <text evidence="1">The sequence shown here is derived from an EMBL/GenBank/DDBJ whole genome shotgun (WGS) entry which is preliminary data.</text>
</comment>
<reference evidence="1 2" key="1">
    <citation type="submission" date="2023-08" db="EMBL/GenBank/DDBJ databases">
        <title>A Necator americanus chromosomal reference genome.</title>
        <authorList>
            <person name="Ilik V."/>
            <person name="Petrzelkova K.J."/>
            <person name="Pardy F."/>
            <person name="Fuh T."/>
            <person name="Niatou-Singa F.S."/>
            <person name="Gouil Q."/>
            <person name="Baker L."/>
            <person name="Ritchie M.E."/>
            <person name="Jex A.R."/>
            <person name="Gazzola D."/>
            <person name="Li H."/>
            <person name="Toshio Fujiwara R."/>
            <person name="Zhan B."/>
            <person name="Aroian R.V."/>
            <person name="Pafco B."/>
            <person name="Schwarz E.M."/>
        </authorList>
    </citation>
    <scope>NUCLEOTIDE SEQUENCE [LARGE SCALE GENOMIC DNA]</scope>
    <source>
        <strain evidence="1 2">Aroian</strain>
        <tissue evidence="1">Whole animal</tissue>
    </source>
</reference>